<name>A0A0C3AJU2_SERVB</name>
<dbReference type="HOGENOM" id="CLU_2374114_0_0_1"/>
<dbReference type="Proteomes" id="UP000054097">
    <property type="component" value="Unassembled WGS sequence"/>
</dbReference>
<evidence type="ECO:0000313" key="2">
    <source>
        <dbReference type="Proteomes" id="UP000054097"/>
    </source>
</evidence>
<organism evidence="1 2">
    <name type="scientific">Serendipita vermifera MAFF 305830</name>
    <dbReference type="NCBI Taxonomy" id="933852"/>
    <lineage>
        <taxon>Eukaryota</taxon>
        <taxon>Fungi</taxon>
        <taxon>Dikarya</taxon>
        <taxon>Basidiomycota</taxon>
        <taxon>Agaricomycotina</taxon>
        <taxon>Agaricomycetes</taxon>
        <taxon>Sebacinales</taxon>
        <taxon>Serendipitaceae</taxon>
        <taxon>Serendipita</taxon>
    </lineage>
</organism>
<sequence length="95" mass="10773">MMKLSPHFCGSSLDSSGFQRIKHDHLECTMTNVTLLFTRDCLRGGYIAARRRRRGVPPIGSFASVGVRFERIIFYMRRCTAFGAGHRHCQRPLAG</sequence>
<protein>
    <submittedName>
        <fullName evidence="1">Uncharacterized protein</fullName>
    </submittedName>
</protein>
<accession>A0A0C3AJU2</accession>
<keyword evidence="2" id="KW-1185">Reference proteome</keyword>
<dbReference type="AlphaFoldDB" id="A0A0C3AJU2"/>
<evidence type="ECO:0000313" key="1">
    <source>
        <dbReference type="EMBL" id="KIM24880.1"/>
    </source>
</evidence>
<dbReference type="EMBL" id="KN824319">
    <property type="protein sequence ID" value="KIM24880.1"/>
    <property type="molecule type" value="Genomic_DNA"/>
</dbReference>
<gene>
    <name evidence="1" type="ORF">M408DRAFT_228033</name>
</gene>
<proteinExistence type="predicted"/>
<reference evidence="1 2" key="1">
    <citation type="submission" date="2014-04" db="EMBL/GenBank/DDBJ databases">
        <authorList>
            <consortium name="DOE Joint Genome Institute"/>
            <person name="Kuo A."/>
            <person name="Zuccaro A."/>
            <person name="Kohler A."/>
            <person name="Nagy L.G."/>
            <person name="Floudas D."/>
            <person name="Copeland A."/>
            <person name="Barry K.W."/>
            <person name="Cichocki N."/>
            <person name="Veneault-Fourrey C."/>
            <person name="LaButti K."/>
            <person name="Lindquist E.A."/>
            <person name="Lipzen A."/>
            <person name="Lundell T."/>
            <person name="Morin E."/>
            <person name="Murat C."/>
            <person name="Sun H."/>
            <person name="Tunlid A."/>
            <person name="Henrissat B."/>
            <person name="Grigoriev I.V."/>
            <person name="Hibbett D.S."/>
            <person name="Martin F."/>
            <person name="Nordberg H.P."/>
            <person name="Cantor M.N."/>
            <person name="Hua S.X."/>
        </authorList>
    </citation>
    <scope>NUCLEOTIDE SEQUENCE [LARGE SCALE GENOMIC DNA]</scope>
    <source>
        <strain evidence="1 2">MAFF 305830</strain>
    </source>
</reference>
<reference evidence="2" key="2">
    <citation type="submission" date="2015-01" db="EMBL/GenBank/DDBJ databases">
        <title>Evolutionary Origins and Diversification of the Mycorrhizal Mutualists.</title>
        <authorList>
            <consortium name="DOE Joint Genome Institute"/>
            <consortium name="Mycorrhizal Genomics Consortium"/>
            <person name="Kohler A."/>
            <person name="Kuo A."/>
            <person name="Nagy L.G."/>
            <person name="Floudas D."/>
            <person name="Copeland A."/>
            <person name="Barry K.W."/>
            <person name="Cichocki N."/>
            <person name="Veneault-Fourrey C."/>
            <person name="LaButti K."/>
            <person name="Lindquist E.A."/>
            <person name="Lipzen A."/>
            <person name="Lundell T."/>
            <person name="Morin E."/>
            <person name="Murat C."/>
            <person name="Riley R."/>
            <person name="Ohm R."/>
            <person name="Sun H."/>
            <person name="Tunlid A."/>
            <person name="Henrissat B."/>
            <person name="Grigoriev I.V."/>
            <person name="Hibbett D.S."/>
            <person name="Martin F."/>
        </authorList>
    </citation>
    <scope>NUCLEOTIDE SEQUENCE [LARGE SCALE GENOMIC DNA]</scope>
    <source>
        <strain evidence="2">MAFF 305830</strain>
    </source>
</reference>